<dbReference type="Pfam" id="PF25213">
    <property type="entry name" value="HVO_A0261_N"/>
    <property type="match status" value="1"/>
</dbReference>
<accession>A0A2R4X3G5</accession>
<dbReference type="InterPro" id="IPR036388">
    <property type="entry name" value="WH-like_DNA-bd_sf"/>
</dbReference>
<evidence type="ECO:0000313" key="3">
    <source>
        <dbReference type="Proteomes" id="UP000244727"/>
    </source>
</evidence>
<dbReference type="SUPFAM" id="SSF46785">
    <property type="entry name" value="Winged helix' DNA-binding domain"/>
    <property type="match status" value="1"/>
</dbReference>
<dbReference type="InterPro" id="IPR057527">
    <property type="entry name" value="HVO_A0261-like_N"/>
</dbReference>
<sequence length="91" mass="9950">MTDDWETVGHVVSSTYRVDALERLAESPAPPSTIADDTGSAVSHVSRALQDLREKGLVDLLVPESRKKGRIYGITDAGREVWETIEAENLA</sequence>
<feature type="domain" description="HVO-A0261-like N-terminal" evidence="1">
    <location>
        <begin position="7"/>
        <end position="86"/>
    </location>
</feature>
<dbReference type="CDD" id="cd00090">
    <property type="entry name" value="HTH_ARSR"/>
    <property type="match status" value="1"/>
</dbReference>
<dbReference type="AlphaFoldDB" id="A0A2R4X3G5"/>
<keyword evidence="3" id="KW-1185">Reference proteome</keyword>
<protein>
    <submittedName>
        <fullName evidence="2">Transcriptional regulator</fullName>
    </submittedName>
</protein>
<dbReference type="Gene3D" id="1.10.10.10">
    <property type="entry name" value="Winged helix-like DNA-binding domain superfamily/Winged helix DNA-binding domain"/>
    <property type="match status" value="1"/>
</dbReference>
<name>A0A2R4X3G5_9EURY</name>
<dbReference type="KEGG" id="harc:HARCEL1_11775"/>
<gene>
    <name evidence="2" type="ORF">HARCEL1_11775</name>
</gene>
<organism evidence="2 3">
    <name type="scientific">Halococcoides cellulosivorans</name>
    <dbReference type="NCBI Taxonomy" id="1679096"/>
    <lineage>
        <taxon>Archaea</taxon>
        <taxon>Methanobacteriati</taxon>
        <taxon>Methanobacteriota</taxon>
        <taxon>Stenosarchaea group</taxon>
        <taxon>Halobacteria</taxon>
        <taxon>Halobacteriales</taxon>
        <taxon>Haloarculaceae</taxon>
        <taxon>Halococcoides</taxon>
    </lineage>
</organism>
<dbReference type="InterPro" id="IPR036390">
    <property type="entry name" value="WH_DNA-bd_sf"/>
</dbReference>
<dbReference type="RefSeq" id="WP_108383784.1">
    <property type="nucleotide sequence ID" value="NZ_CP028858.1"/>
</dbReference>
<dbReference type="EMBL" id="CP028858">
    <property type="protein sequence ID" value="AWB28336.1"/>
    <property type="molecule type" value="Genomic_DNA"/>
</dbReference>
<dbReference type="GeneID" id="36513196"/>
<dbReference type="Proteomes" id="UP000244727">
    <property type="component" value="Chromosome"/>
</dbReference>
<proteinExistence type="predicted"/>
<dbReference type="InterPro" id="IPR011991">
    <property type="entry name" value="ArsR-like_HTH"/>
</dbReference>
<evidence type="ECO:0000313" key="2">
    <source>
        <dbReference type="EMBL" id="AWB28336.1"/>
    </source>
</evidence>
<evidence type="ECO:0000259" key="1">
    <source>
        <dbReference type="Pfam" id="PF25213"/>
    </source>
</evidence>
<reference evidence="2 3" key="1">
    <citation type="submission" date="2018-04" db="EMBL/GenBank/DDBJ databases">
        <title>Halococcoides cellulosivorans gen. nov., sp. nov., an extremely halophilic cellulose-utilizing haloarchaeon from hypersaline lakes.</title>
        <authorList>
            <person name="Sorokin D.Y."/>
            <person name="Toshchakov S.V."/>
            <person name="Samarov N.I."/>
            <person name="Korzhenkov A."/>
            <person name="Kublanov I.V."/>
        </authorList>
    </citation>
    <scope>NUCLEOTIDE SEQUENCE [LARGE SCALE GENOMIC DNA]</scope>
    <source>
        <strain evidence="2 3">HArcel1</strain>
    </source>
</reference>